<keyword evidence="4" id="KW-1185">Reference proteome</keyword>
<comment type="caution">
    <text evidence="3">The sequence shown here is derived from an EMBL/GenBank/DDBJ whole genome shotgun (WGS) entry which is preliminary data.</text>
</comment>
<dbReference type="Pfam" id="PF01145">
    <property type="entry name" value="Band_7"/>
    <property type="match status" value="1"/>
</dbReference>
<dbReference type="InterPro" id="IPR036013">
    <property type="entry name" value="Band_7/SPFH_dom_sf"/>
</dbReference>
<dbReference type="SUPFAM" id="SSF117892">
    <property type="entry name" value="Band 7/SPFH domain"/>
    <property type="match status" value="1"/>
</dbReference>
<evidence type="ECO:0000256" key="1">
    <source>
        <dbReference type="SAM" id="MobiDB-lite"/>
    </source>
</evidence>
<sequence>MFCTCVGEDQAGVVEVFGKFDKMAAPGFHCFPVPCVCQMIGRVNTRIQEITVDVRTKTSDNVFVTLVICTNIEVKKEDDKRYHAFYKFSNPRSQIELMVEDVVRSVVPTIDLDSIFVQKNSIAENIRERLEIDLDVSGYTIISSLILDINPDSKVVESMNSINYNRRLRAAEVEKSESEKFVQIKQAEAQSEVAYYQGMGLSKQRSAIVEGLRESLEAFAAEIDISPKEILHLMIISQYFDALKDISSEKKAKVFMLPKKRNISLAPWTKSDKKPEALSIESNRFNIKELGKSSKQTTGKQTTIPSMPR</sequence>
<dbReference type="CDD" id="cd03407">
    <property type="entry name" value="SPFH_like_u4"/>
    <property type="match status" value="1"/>
</dbReference>
<name>A0ABQ7J9F5_9APIC</name>
<dbReference type="InterPro" id="IPR001107">
    <property type="entry name" value="Band_7"/>
</dbReference>
<dbReference type="InterPro" id="IPR050710">
    <property type="entry name" value="Band7/mec-2_domain"/>
</dbReference>
<feature type="region of interest" description="Disordered" evidence="1">
    <location>
        <begin position="289"/>
        <end position="309"/>
    </location>
</feature>
<dbReference type="Proteomes" id="UP000823046">
    <property type="component" value="Unassembled WGS sequence"/>
</dbReference>
<dbReference type="PANTHER" id="PTHR43327:SF31">
    <property type="entry name" value="HYPERSENSITIVE-INDUCED RESPONSE PROTEIN 2"/>
    <property type="match status" value="1"/>
</dbReference>
<dbReference type="PANTHER" id="PTHR43327">
    <property type="entry name" value="STOMATIN-LIKE PROTEIN 2, MITOCHONDRIAL"/>
    <property type="match status" value="1"/>
</dbReference>
<feature type="compositionally biased region" description="Low complexity" evidence="1">
    <location>
        <begin position="293"/>
        <end position="303"/>
    </location>
</feature>
<organism evidence="3 4">
    <name type="scientific">Cardiosporidium cionae</name>
    <dbReference type="NCBI Taxonomy" id="476202"/>
    <lineage>
        <taxon>Eukaryota</taxon>
        <taxon>Sar</taxon>
        <taxon>Alveolata</taxon>
        <taxon>Apicomplexa</taxon>
        <taxon>Aconoidasida</taxon>
        <taxon>Nephromycida</taxon>
        <taxon>Cardiosporidium</taxon>
    </lineage>
</organism>
<dbReference type="EMBL" id="JADAQX010000339">
    <property type="protein sequence ID" value="KAF8820629.1"/>
    <property type="molecule type" value="Genomic_DNA"/>
</dbReference>
<evidence type="ECO:0000313" key="3">
    <source>
        <dbReference type="EMBL" id="KAF8820629.1"/>
    </source>
</evidence>
<evidence type="ECO:0000259" key="2">
    <source>
        <dbReference type="SMART" id="SM00244"/>
    </source>
</evidence>
<dbReference type="Gene3D" id="3.30.479.30">
    <property type="entry name" value="Band 7 domain"/>
    <property type="match status" value="1"/>
</dbReference>
<feature type="domain" description="Band 7" evidence="2">
    <location>
        <begin position="1"/>
        <end position="163"/>
    </location>
</feature>
<protein>
    <submittedName>
        <fullName evidence="3">Hypersensitive-induced response protein 2</fullName>
    </submittedName>
</protein>
<accession>A0ABQ7J9F5</accession>
<gene>
    <name evidence="3" type="ORF">IE077_002983</name>
</gene>
<dbReference type="SMART" id="SM00244">
    <property type="entry name" value="PHB"/>
    <property type="match status" value="1"/>
</dbReference>
<reference evidence="3 4" key="1">
    <citation type="journal article" date="2020" name="bioRxiv">
        <title>Metabolic contributions of an alphaproteobacterial endosymbiont in the apicomplexan Cardiosporidium cionae.</title>
        <authorList>
            <person name="Hunter E.S."/>
            <person name="Paight C.J."/>
            <person name="Lane C.E."/>
        </authorList>
    </citation>
    <scope>NUCLEOTIDE SEQUENCE [LARGE SCALE GENOMIC DNA]</scope>
    <source>
        <strain evidence="3">ESH_2018</strain>
    </source>
</reference>
<proteinExistence type="predicted"/>
<evidence type="ECO:0000313" key="4">
    <source>
        <dbReference type="Proteomes" id="UP000823046"/>
    </source>
</evidence>